<dbReference type="EMBL" id="CP020472">
    <property type="protein sequence ID" value="ARD23851.1"/>
    <property type="molecule type" value="Genomic_DNA"/>
</dbReference>
<protein>
    <recommendedName>
        <fullName evidence="3">DUF4920 domain-containing protein</fullName>
    </recommendedName>
</protein>
<proteinExistence type="predicted"/>
<dbReference type="InterPro" id="IPR032577">
    <property type="entry name" value="DUF4920"/>
</dbReference>
<evidence type="ECO:0000313" key="2">
    <source>
        <dbReference type="Proteomes" id="UP000191820"/>
    </source>
</evidence>
<evidence type="ECO:0000313" key="1">
    <source>
        <dbReference type="EMBL" id="ARD23851.1"/>
    </source>
</evidence>
<dbReference type="Pfam" id="PF16267">
    <property type="entry name" value="DUF4920"/>
    <property type="match status" value="1"/>
</dbReference>
<accession>A0ABN4YH54</accession>
<keyword evidence="2" id="KW-1185">Reference proteome</keyword>
<gene>
    <name evidence="1" type="ORF">SJ2017_3603</name>
</gene>
<organism evidence="1 2">
    <name type="scientific">Shewanella japonica</name>
    <dbReference type="NCBI Taxonomy" id="93973"/>
    <lineage>
        <taxon>Bacteria</taxon>
        <taxon>Pseudomonadati</taxon>
        <taxon>Pseudomonadota</taxon>
        <taxon>Gammaproteobacteria</taxon>
        <taxon>Alteromonadales</taxon>
        <taxon>Shewanellaceae</taxon>
        <taxon>Shewanella</taxon>
    </lineage>
</organism>
<reference evidence="1 2" key="1">
    <citation type="submission" date="2017-03" db="EMBL/GenBank/DDBJ databases">
        <title>Genome sequencing of Shewanella japonica KCTC 22435.</title>
        <authorList>
            <person name="Kim K.M."/>
        </authorList>
    </citation>
    <scope>NUCLEOTIDE SEQUENCE [LARGE SCALE GENOMIC DNA]</scope>
    <source>
        <strain evidence="1 2">KCTC 22435</strain>
    </source>
</reference>
<evidence type="ECO:0008006" key="3">
    <source>
        <dbReference type="Google" id="ProtNLM"/>
    </source>
</evidence>
<dbReference type="Proteomes" id="UP000191820">
    <property type="component" value="Chromosome"/>
</dbReference>
<name>A0ABN4YH54_9GAMM</name>
<sequence length="182" mass="20086">MIRRPLNITVAELLILINDQDITVGQNMKAKKMIAAAIFFSTLVGTAQAATDFGEGVNRDYLVPVSTLMDSPEDYLENTVTIEGTIVGVCEHRGCWMTIASDKRFQTLRIKVKDGEMVFPLTARGKKALATGKLQALRYDLEQTREIKAHYAKEAGEAFDPASVTEPMTMYQLVPTGVSILD</sequence>